<dbReference type="AlphaFoldDB" id="A0A645JA55"/>
<dbReference type="GO" id="GO:0071160">
    <property type="term" value="F:cyanophycin synthetase activity (L-aspartate-adding)"/>
    <property type="evidence" value="ECO:0007669"/>
    <property type="project" value="UniProtKB-EC"/>
</dbReference>
<organism evidence="2">
    <name type="scientific">bioreactor metagenome</name>
    <dbReference type="NCBI Taxonomy" id="1076179"/>
    <lineage>
        <taxon>unclassified sequences</taxon>
        <taxon>metagenomes</taxon>
        <taxon>ecological metagenomes</taxon>
    </lineage>
</organism>
<proteinExistence type="predicted"/>
<protein>
    <submittedName>
        <fullName evidence="2">Cyanophycin synthetase</fullName>
        <ecNumber evidence="2">6.3.2.29</ecNumber>
    </submittedName>
</protein>
<evidence type="ECO:0000313" key="2">
    <source>
        <dbReference type="EMBL" id="MPN60277.1"/>
    </source>
</evidence>
<dbReference type="Gene3D" id="3.90.190.20">
    <property type="entry name" value="Mur ligase, C-terminal domain"/>
    <property type="match status" value="1"/>
</dbReference>
<reference evidence="2" key="1">
    <citation type="submission" date="2019-08" db="EMBL/GenBank/DDBJ databases">
        <authorList>
            <person name="Kucharzyk K."/>
            <person name="Murdoch R.W."/>
            <person name="Higgins S."/>
            <person name="Loffler F."/>
        </authorList>
    </citation>
    <scope>NUCLEOTIDE SEQUENCE</scope>
</reference>
<name>A0A645JA55_9ZZZZ</name>
<sequence length="138" mass="15243">MLDYGHNLPGYEEVIRSCEGFGSARLIGVIGMPGDRKNQAVESVGRRCAQSFQRLYIKEDADLRDRKKGEVAKLLFDAAVGGGCLPDRISIAENELEGLKNALTDSEPGDLIVVFYEKLEPLHRYLTDLSATKIQTLS</sequence>
<gene>
    <name evidence="2" type="primary">cphA_10</name>
    <name evidence="2" type="ORF">SDC9_208003</name>
</gene>
<dbReference type="EMBL" id="VSSQ01135326">
    <property type="protein sequence ID" value="MPN60277.1"/>
    <property type="molecule type" value="Genomic_DNA"/>
</dbReference>
<feature type="domain" description="Mur ligase C-terminal" evidence="1">
    <location>
        <begin position="2"/>
        <end position="114"/>
    </location>
</feature>
<dbReference type="SUPFAM" id="SSF53244">
    <property type="entry name" value="MurD-like peptide ligases, peptide-binding domain"/>
    <property type="match status" value="1"/>
</dbReference>
<dbReference type="InterPro" id="IPR036615">
    <property type="entry name" value="Mur_ligase_C_dom_sf"/>
</dbReference>
<dbReference type="InterPro" id="IPR004101">
    <property type="entry name" value="Mur_ligase_C"/>
</dbReference>
<evidence type="ECO:0000259" key="1">
    <source>
        <dbReference type="Pfam" id="PF02875"/>
    </source>
</evidence>
<accession>A0A645JA55</accession>
<keyword evidence="2" id="KW-0436">Ligase</keyword>
<dbReference type="EC" id="6.3.2.29" evidence="2"/>
<dbReference type="Pfam" id="PF02875">
    <property type="entry name" value="Mur_ligase_C"/>
    <property type="match status" value="1"/>
</dbReference>
<comment type="caution">
    <text evidence="2">The sequence shown here is derived from an EMBL/GenBank/DDBJ whole genome shotgun (WGS) entry which is preliminary data.</text>
</comment>